<evidence type="ECO:0000256" key="1">
    <source>
        <dbReference type="SAM" id="Coils"/>
    </source>
</evidence>
<dbReference type="STRING" id="469604.HMPREF0946_01111"/>
<gene>
    <name evidence="2" type="ORF">HMPREF0946_01111</name>
</gene>
<dbReference type="OrthoDB" id="89597at2"/>
<dbReference type="KEGG" id="fnc:HMPREF0946_01111"/>
<name>C7XQE5_FUSVC</name>
<keyword evidence="1" id="KW-0175">Coiled coil</keyword>
<dbReference type="HOGENOM" id="CLU_124446_0_1_0"/>
<organism evidence="2 3">
    <name type="scientific">Fusobacterium vincentii 3_1_36A2</name>
    <dbReference type="NCBI Taxonomy" id="469604"/>
    <lineage>
        <taxon>Bacteria</taxon>
        <taxon>Fusobacteriati</taxon>
        <taxon>Fusobacteriota</taxon>
        <taxon>Fusobacteriia</taxon>
        <taxon>Fusobacteriales</taxon>
        <taxon>Fusobacteriaceae</taxon>
        <taxon>Fusobacterium</taxon>
    </lineage>
</organism>
<dbReference type="EMBL" id="CP003700">
    <property type="protein sequence ID" value="EEU33038.1"/>
    <property type="molecule type" value="Genomic_DNA"/>
</dbReference>
<dbReference type="AlphaFoldDB" id="C7XQE5"/>
<dbReference type="Pfam" id="PF05565">
    <property type="entry name" value="Sipho_Gp157"/>
    <property type="match status" value="1"/>
</dbReference>
<accession>C7XQE5</accession>
<dbReference type="Proteomes" id="UP000016231">
    <property type="component" value="Chromosome"/>
</dbReference>
<protein>
    <recommendedName>
        <fullName evidence="4">Siphovirus Gp157 family protein</fullName>
    </recommendedName>
</protein>
<reference evidence="2 3" key="1">
    <citation type="submission" date="2013-08" db="EMBL/GenBank/DDBJ databases">
        <title>The Genome Sequence of Fusobacterium sp. 3_1_36A2.</title>
        <authorList>
            <consortium name="The Broad Institute Genome Sequencing Platform"/>
            <person name="Earl A."/>
            <person name="Ward D."/>
            <person name="Feldgarden M."/>
            <person name="Gevers D."/>
            <person name="Strauss J."/>
            <person name="White A."/>
            <person name="Allen-Vercoe E."/>
            <person name="Walker B."/>
            <person name="Young S.K."/>
            <person name="Zeng Q."/>
            <person name="Gargeya S."/>
            <person name="Fitzgerald M."/>
            <person name="Haas B."/>
            <person name="Abouelleil A."/>
            <person name="Alvarado L."/>
            <person name="Arachchi H.M."/>
            <person name="Berlin A.M."/>
            <person name="Chapman S.B."/>
            <person name="Goldberg J."/>
            <person name="Griggs A."/>
            <person name="Gujja S."/>
            <person name="Hansen M."/>
            <person name="Howarth C."/>
            <person name="Imamovic A."/>
            <person name="Larimer J."/>
            <person name="McCowen C."/>
            <person name="Montmayeur A."/>
            <person name="Murphy C."/>
            <person name="Neiman D."/>
            <person name="Pearson M."/>
            <person name="Priest M."/>
            <person name="Roberts A."/>
            <person name="Saif S."/>
            <person name="Shea T."/>
            <person name="Sisk P."/>
            <person name="Sykes S."/>
            <person name="Wortman J."/>
            <person name="Nusbaum C."/>
            <person name="Birren B."/>
        </authorList>
    </citation>
    <scope>NUCLEOTIDE SEQUENCE [LARGE SCALE GENOMIC DNA]</scope>
    <source>
        <strain evidence="2 3">3_1_36A2</strain>
    </source>
</reference>
<proteinExistence type="predicted"/>
<dbReference type="RefSeq" id="WP_008799902.1">
    <property type="nucleotide sequence ID" value="NC_022196.1"/>
</dbReference>
<evidence type="ECO:0000313" key="2">
    <source>
        <dbReference type="EMBL" id="EEU33038.1"/>
    </source>
</evidence>
<evidence type="ECO:0008006" key="4">
    <source>
        <dbReference type="Google" id="ProtNLM"/>
    </source>
</evidence>
<feature type="coiled-coil region" evidence="1">
    <location>
        <begin position="58"/>
        <end position="85"/>
    </location>
</feature>
<sequence length="170" mass="19427">MAKFYDVVNDYIERMEYLEQGINSETGEMTDNSNQLAIWTDELTKDLKDKSANVIAVVRNQELTIEALDTEIERLKAMKDSIEKKLDKFKCYIKSAMVVNGIEKIETPIGNIKFTKSTAVEIYDEKLIDKKFIKIETKEKISKTDIKNALKAGEEVQGARLVENKNLKIG</sequence>
<evidence type="ECO:0000313" key="3">
    <source>
        <dbReference type="Proteomes" id="UP000016231"/>
    </source>
</evidence>
<dbReference type="InterPro" id="IPR008840">
    <property type="entry name" value="Sipho_Gp157"/>
</dbReference>